<dbReference type="Pfam" id="PF03965">
    <property type="entry name" value="Penicillinase_R"/>
    <property type="match status" value="1"/>
</dbReference>
<evidence type="ECO:0000313" key="5">
    <source>
        <dbReference type="EMBL" id="GAA3860043.1"/>
    </source>
</evidence>
<evidence type="ECO:0000256" key="3">
    <source>
        <dbReference type="ARBA" id="ARBA00023125"/>
    </source>
</evidence>
<dbReference type="Proteomes" id="UP001501563">
    <property type="component" value="Unassembled WGS sequence"/>
</dbReference>
<dbReference type="EMBL" id="BAAAZA010000006">
    <property type="protein sequence ID" value="GAA3860043.1"/>
    <property type="molecule type" value="Genomic_DNA"/>
</dbReference>
<keyword evidence="6" id="KW-1185">Reference proteome</keyword>
<organism evidence="5 6">
    <name type="scientific">Streptomyces lannensis</name>
    <dbReference type="NCBI Taxonomy" id="766498"/>
    <lineage>
        <taxon>Bacteria</taxon>
        <taxon>Bacillati</taxon>
        <taxon>Actinomycetota</taxon>
        <taxon>Actinomycetes</taxon>
        <taxon>Kitasatosporales</taxon>
        <taxon>Streptomycetaceae</taxon>
        <taxon>Streptomyces</taxon>
    </lineage>
</organism>
<reference evidence="6" key="1">
    <citation type="journal article" date="2019" name="Int. J. Syst. Evol. Microbiol.">
        <title>The Global Catalogue of Microorganisms (GCM) 10K type strain sequencing project: providing services to taxonomists for standard genome sequencing and annotation.</title>
        <authorList>
            <consortium name="The Broad Institute Genomics Platform"/>
            <consortium name="The Broad Institute Genome Sequencing Center for Infectious Disease"/>
            <person name="Wu L."/>
            <person name="Ma J."/>
        </authorList>
    </citation>
    <scope>NUCLEOTIDE SEQUENCE [LARGE SCALE GENOMIC DNA]</scope>
    <source>
        <strain evidence="6">JCM 16578</strain>
    </source>
</reference>
<accession>A0ABP7JZ43</accession>
<dbReference type="InterPro" id="IPR036390">
    <property type="entry name" value="WH_DNA-bd_sf"/>
</dbReference>
<evidence type="ECO:0000256" key="1">
    <source>
        <dbReference type="ARBA" id="ARBA00011046"/>
    </source>
</evidence>
<dbReference type="Gene3D" id="1.10.10.10">
    <property type="entry name" value="Winged helix-like DNA-binding domain superfamily/Winged helix DNA-binding domain"/>
    <property type="match status" value="1"/>
</dbReference>
<keyword evidence="2" id="KW-0805">Transcription regulation</keyword>
<keyword evidence="4" id="KW-0804">Transcription</keyword>
<comment type="caution">
    <text evidence="5">The sequence shown here is derived from an EMBL/GenBank/DDBJ whole genome shotgun (WGS) entry which is preliminary data.</text>
</comment>
<proteinExistence type="inferred from homology"/>
<protein>
    <submittedName>
        <fullName evidence="5">BlaI/MecI/CopY family transcriptional regulator</fullName>
    </submittedName>
</protein>
<sequence length="134" mass="14505">MGADTHGRGPKRANGARETQILDLLQRADTALTPGEVTDLVGGELTYSSVVTILTRMQTKGLLTRSPRGRAYAYAPVTDDAGFAARRMRTVLEERPDREAVLSRFADELSDTDAELLRQLLGPEADPGRPEGPA</sequence>
<name>A0ABP7JZ43_9ACTN</name>
<dbReference type="InterPro" id="IPR036388">
    <property type="entry name" value="WH-like_DNA-bd_sf"/>
</dbReference>
<dbReference type="InterPro" id="IPR005650">
    <property type="entry name" value="BlaI_family"/>
</dbReference>
<comment type="similarity">
    <text evidence="1">Belongs to the BlaI transcriptional regulatory family.</text>
</comment>
<evidence type="ECO:0000256" key="4">
    <source>
        <dbReference type="ARBA" id="ARBA00023163"/>
    </source>
</evidence>
<dbReference type="SUPFAM" id="SSF46785">
    <property type="entry name" value="Winged helix' DNA-binding domain"/>
    <property type="match status" value="1"/>
</dbReference>
<gene>
    <name evidence="5" type="ORF">GCM10022207_24600</name>
</gene>
<keyword evidence="3" id="KW-0238">DNA-binding</keyword>
<evidence type="ECO:0000256" key="2">
    <source>
        <dbReference type="ARBA" id="ARBA00023015"/>
    </source>
</evidence>
<dbReference type="RefSeq" id="WP_331263560.1">
    <property type="nucleotide sequence ID" value="NZ_BAAAZA010000006.1"/>
</dbReference>
<evidence type="ECO:0000313" key="6">
    <source>
        <dbReference type="Proteomes" id="UP001501563"/>
    </source>
</evidence>